<dbReference type="Gene3D" id="3.30.40.10">
    <property type="entry name" value="Zinc/RING finger domain, C3HC4 (zinc finger)"/>
    <property type="match status" value="1"/>
</dbReference>
<reference evidence="16" key="1">
    <citation type="journal article" date="2021" name="Mol. Plant Microbe Interact.">
        <title>Complete Genome Sequence of the Plant-Pathogenic Fungus Colletotrichum lupini.</title>
        <authorList>
            <person name="Baroncelli R."/>
            <person name="Pensec F."/>
            <person name="Da Lio D."/>
            <person name="Boufleur T."/>
            <person name="Vicente I."/>
            <person name="Sarrocco S."/>
            <person name="Picot A."/>
            <person name="Baraldi E."/>
            <person name="Sukno S."/>
            <person name="Thon M."/>
            <person name="Le Floch G."/>
        </authorList>
    </citation>
    <scope>NUCLEOTIDE SEQUENCE</scope>
    <source>
        <strain evidence="16">IMI 504893</strain>
    </source>
</reference>
<keyword evidence="8" id="KW-0498">Mitosis</keyword>
<evidence type="ECO:0000256" key="11">
    <source>
        <dbReference type="ARBA" id="ARBA00023242"/>
    </source>
</evidence>
<dbReference type="GO" id="GO:0031145">
    <property type="term" value="P:anaphase-promoting complex-dependent catabolic process"/>
    <property type="evidence" value="ECO:0007669"/>
    <property type="project" value="InterPro"/>
</dbReference>
<dbReference type="FunFam" id="3.30.40.10:FF:000111">
    <property type="entry name" value="Anaphase-promoting complex subunit 11"/>
    <property type="match status" value="1"/>
</dbReference>
<evidence type="ECO:0000256" key="6">
    <source>
        <dbReference type="ARBA" id="ARBA00022723"/>
    </source>
</evidence>
<dbReference type="SUPFAM" id="SSF57850">
    <property type="entry name" value="RING/U-box"/>
    <property type="match status" value="1"/>
</dbReference>
<dbReference type="InterPro" id="IPR013083">
    <property type="entry name" value="Znf_RING/FYVE/PHD"/>
</dbReference>
<feature type="region of interest" description="Disordered" evidence="14">
    <location>
        <begin position="478"/>
        <end position="503"/>
    </location>
</feature>
<dbReference type="GO" id="GO:0061630">
    <property type="term" value="F:ubiquitin protein ligase activity"/>
    <property type="evidence" value="ECO:0007669"/>
    <property type="project" value="InterPro"/>
</dbReference>
<evidence type="ECO:0000256" key="10">
    <source>
        <dbReference type="ARBA" id="ARBA00022833"/>
    </source>
</evidence>
<feature type="compositionally biased region" description="Basic and acidic residues" evidence="14">
    <location>
        <begin position="522"/>
        <end position="537"/>
    </location>
</feature>
<dbReference type="GO" id="GO:0008270">
    <property type="term" value="F:zinc ion binding"/>
    <property type="evidence" value="ECO:0007669"/>
    <property type="project" value="UniProtKB-KW"/>
</dbReference>
<dbReference type="AlphaFoldDB" id="A0A9Q8WLZ6"/>
<comment type="pathway">
    <text evidence="2">Protein modification; protein ubiquitination.</text>
</comment>
<accession>A0A9Q8WLZ6</accession>
<feature type="compositionally biased region" description="Basic and acidic residues" evidence="14">
    <location>
        <begin position="217"/>
        <end position="239"/>
    </location>
</feature>
<evidence type="ECO:0000256" key="3">
    <source>
        <dbReference type="ARBA" id="ARBA00009273"/>
    </source>
</evidence>
<evidence type="ECO:0000256" key="2">
    <source>
        <dbReference type="ARBA" id="ARBA00004906"/>
    </source>
</evidence>
<comment type="similarity">
    <text evidence="3">Belongs to the RING-box family.</text>
</comment>
<feature type="domain" description="RING-type" evidence="15">
    <location>
        <begin position="82"/>
        <end position="125"/>
    </location>
</feature>
<evidence type="ECO:0000256" key="1">
    <source>
        <dbReference type="ARBA" id="ARBA00004123"/>
    </source>
</evidence>
<evidence type="ECO:0000256" key="12">
    <source>
        <dbReference type="ARBA" id="ARBA00023306"/>
    </source>
</evidence>
<dbReference type="InterPro" id="IPR001841">
    <property type="entry name" value="Znf_RING"/>
</dbReference>
<keyword evidence="7 13" id="KW-0863">Zinc-finger</keyword>
<feature type="region of interest" description="Disordered" evidence="14">
    <location>
        <begin position="216"/>
        <end position="269"/>
    </location>
</feature>
<organism evidence="16 17">
    <name type="scientific">Colletotrichum lupini</name>
    <dbReference type="NCBI Taxonomy" id="145971"/>
    <lineage>
        <taxon>Eukaryota</taxon>
        <taxon>Fungi</taxon>
        <taxon>Dikarya</taxon>
        <taxon>Ascomycota</taxon>
        <taxon>Pezizomycotina</taxon>
        <taxon>Sordariomycetes</taxon>
        <taxon>Hypocreomycetidae</taxon>
        <taxon>Glomerellales</taxon>
        <taxon>Glomerellaceae</taxon>
        <taxon>Colletotrichum</taxon>
        <taxon>Colletotrichum acutatum species complex</taxon>
    </lineage>
</organism>
<keyword evidence="17" id="KW-1185">Reference proteome</keyword>
<dbReference type="PROSITE" id="PS50089">
    <property type="entry name" value="ZF_RING_2"/>
    <property type="match status" value="1"/>
</dbReference>
<comment type="subcellular location">
    <subcellularLocation>
        <location evidence="1">Nucleus</location>
    </subcellularLocation>
</comment>
<feature type="region of interest" description="Disordered" evidence="14">
    <location>
        <begin position="281"/>
        <end position="321"/>
    </location>
</feature>
<keyword evidence="6" id="KW-0479">Metal-binding</keyword>
<evidence type="ECO:0000313" key="16">
    <source>
        <dbReference type="EMBL" id="UQC88493.1"/>
    </source>
</evidence>
<dbReference type="GO" id="GO:0097602">
    <property type="term" value="F:cullin family protein binding"/>
    <property type="evidence" value="ECO:0007669"/>
    <property type="project" value="InterPro"/>
</dbReference>
<keyword evidence="12" id="KW-0131">Cell cycle</keyword>
<feature type="region of interest" description="Disordered" evidence="14">
    <location>
        <begin position="186"/>
        <end position="205"/>
    </location>
</feature>
<dbReference type="GO" id="GO:0051301">
    <property type="term" value="P:cell division"/>
    <property type="evidence" value="ECO:0007669"/>
    <property type="project" value="UniProtKB-KW"/>
</dbReference>
<dbReference type="InterPro" id="IPR051031">
    <property type="entry name" value="RING-box_E3_Ubiquitin_Ligase"/>
</dbReference>
<evidence type="ECO:0000256" key="5">
    <source>
        <dbReference type="ARBA" id="ARBA00022618"/>
    </source>
</evidence>
<dbReference type="GO" id="GO:0005680">
    <property type="term" value="C:anaphase-promoting complex"/>
    <property type="evidence" value="ECO:0007669"/>
    <property type="project" value="InterPro"/>
</dbReference>
<feature type="compositionally biased region" description="Polar residues" evidence="14">
    <location>
        <begin position="187"/>
        <end position="205"/>
    </location>
</feature>
<dbReference type="RefSeq" id="XP_049150097.1">
    <property type="nucleotide sequence ID" value="XM_049292951.1"/>
</dbReference>
<keyword evidence="9" id="KW-0833">Ubl conjugation pathway</keyword>
<feature type="region of interest" description="Disordered" evidence="14">
    <location>
        <begin position="389"/>
        <end position="418"/>
    </location>
</feature>
<evidence type="ECO:0000256" key="14">
    <source>
        <dbReference type="SAM" id="MobiDB-lite"/>
    </source>
</evidence>
<dbReference type="SMART" id="SM00184">
    <property type="entry name" value="RING"/>
    <property type="match status" value="1"/>
</dbReference>
<evidence type="ECO:0000256" key="9">
    <source>
        <dbReference type="ARBA" id="ARBA00022786"/>
    </source>
</evidence>
<feature type="compositionally biased region" description="Polar residues" evidence="14">
    <location>
        <begin position="296"/>
        <end position="321"/>
    </location>
</feature>
<evidence type="ECO:0000256" key="8">
    <source>
        <dbReference type="ARBA" id="ARBA00022776"/>
    </source>
</evidence>
<dbReference type="Proteomes" id="UP000830671">
    <property type="component" value="Chromosome 7"/>
</dbReference>
<dbReference type="Pfam" id="PF12861">
    <property type="entry name" value="zf-ANAPC11"/>
    <property type="match status" value="1"/>
</dbReference>
<feature type="compositionally biased region" description="Polar residues" evidence="14">
    <location>
        <begin position="390"/>
        <end position="402"/>
    </location>
</feature>
<keyword evidence="10" id="KW-0862">Zinc</keyword>
<protein>
    <recommendedName>
        <fullName evidence="4">Anaphase-promoting complex subunit 11</fullName>
    </recommendedName>
</protein>
<dbReference type="GeneID" id="73347961"/>
<dbReference type="PANTHER" id="PTHR11210">
    <property type="entry name" value="RING BOX"/>
    <property type="match status" value="1"/>
</dbReference>
<evidence type="ECO:0000313" key="17">
    <source>
        <dbReference type="Proteomes" id="UP000830671"/>
    </source>
</evidence>
<dbReference type="KEGG" id="clup:CLUP02_14017"/>
<gene>
    <name evidence="16" type="ORF">CLUP02_14017</name>
</gene>
<evidence type="ECO:0000256" key="7">
    <source>
        <dbReference type="ARBA" id="ARBA00022771"/>
    </source>
</evidence>
<sequence length="545" mass="59437">MGSCQSAVVPPSQLQQTKAPGLKSRQQDYHFMQRNRGYQTLATTTSLMKVKITRWNTVATWRWDIPEDDVCGICQVHFDGTCPTCKYPGDDCSILSGKCGHNFHMHCILEWIKQDSAKGQCPMCRQKFDDTQDPYEGSFGLADRLSGPTLSTITSRSIDLRPTPELEVRNHMPDQAPRCHVAIAISRPQQPGTRSTMAPNSYPASSRATLQLIFETTSDRSSHTIPGKDDSQRDARDTVDTNTSTPRRPPRRPRPPWEYIPPRKDHATTEELYRLTMADVPTSPRPEAEQPAQAPLSSSFSQGQKATLAGSPSDNKLGTDTTTAIIPTLDADDAAENEAVDEALLPKLDPAGFFTLVSNSTANTTHHPTVKYIFLDDDPDTLTTALAAHHSSNQISTPSASTSKSGPGKNPNPNPNRAVLLDVVPGEDGQWKVSSVASLSADFAVTDASISRQEGEKEGGLVLKIEGVESEGATMMADKEKDRAESLPSSHSGVAKSGSEEYGPLLEDFERKMSVLRRVVKAGEGRAEKARETRPSDVEAEPAEE</sequence>
<dbReference type="InterPro" id="IPR024991">
    <property type="entry name" value="RING-H2_APC11"/>
</dbReference>
<proteinExistence type="inferred from homology"/>
<evidence type="ECO:0000256" key="13">
    <source>
        <dbReference type="PROSITE-ProRule" id="PRU00175"/>
    </source>
</evidence>
<keyword evidence="5" id="KW-0132">Cell division</keyword>
<keyword evidence="11" id="KW-0539">Nucleus</keyword>
<name>A0A9Q8WLZ6_9PEZI</name>
<dbReference type="EMBL" id="CP019479">
    <property type="protein sequence ID" value="UQC88493.1"/>
    <property type="molecule type" value="Genomic_DNA"/>
</dbReference>
<dbReference type="CDD" id="cd16456">
    <property type="entry name" value="RING-H2_APC11"/>
    <property type="match status" value="1"/>
</dbReference>
<feature type="region of interest" description="Disordered" evidence="14">
    <location>
        <begin position="522"/>
        <end position="545"/>
    </location>
</feature>
<evidence type="ECO:0000259" key="15">
    <source>
        <dbReference type="PROSITE" id="PS50089"/>
    </source>
</evidence>
<evidence type="ECO:0000256" key="4">
    <source>
        <dbReference type="ARBA" id="ARBA00013928"/>
    </source>
</evidence>